<proteinExistence type="predicted"/>
<evidence type="ECO:0000313" key="2">
    <source>
        <dbReference type="Proteomes" id="UP001219568"/>
    </source>
</evidence>
<protein>
    <submittedName>
        <fullName evidence="1">Uncharacterized protein</fullName>
    </submittedName>
</protein>
<keyword evidence="2" id="KW-1185">Reference proteome</keyword>
<dbReference type="AlphaFoldDB" id="A0AAD6IKF1"/>
<dbReference type="Proteomes" id="UP001219568">
    <property type="component" value="Unassembled WGS sequence"/>
</dbReference>
<name>A0AAD6IKF1_PENCN</name>
<gene>
    <name evidence="1" type="ORF">N7460_002788</name>
</gene>
<organism evidence="1 2">
    <name type="scientific">Penicillium canescens</name>
    <dbReference type="NCBI Taxonomy" id="5083"/>
    <lineage>
        <taxon>Eukaryota</taxon>
        <taxon>Fungi</taxon>
        <taxon>Dikarya</taxon>
        <taxon>Ascomycota</taxon>
        <taxon>Pezizomycotina</taxon>
        <taxon>Eurotiomycetes</taxon>
        <taxon>Eurotiomycetidae</taxon>
        <taxon>Eurotiales</taxon>
        <taxon>Aspergillaceae</taxon>
        <taxon>Penicillium</taxon>
    </lineage>
</organism>
<reference evidence="1" key="2">
    <citation type="submission" date="2023-01" db="EMBL/GenBank/DDBJ databases">
        <authorList>
            <person name="Petersen C."/>
        </authorList>
    </citation>
    <scope>NUCLEOTIDE SEQUENCE</scope>
    <source>
        <strain evidence="1">IBT 15450</strain>
    </source>
</reference>
<comment type="caution">
    <text evidence="1">The sequence shown here is derived from an EMBL/GenBank/DDBJ whole genome shotgun (WGS) entry which is preliminary data.</text>
</comment>
<sequence>MKSPHLPFLGAFSKLPTEIRLVIWADLFSEIHTQSAIHSKPKTNPLSILPVSGYLYSEISVHLYSHMKQIISVNGEYDRGSWMSIKLKSRVVDVTWNLKDKAGAERYFQSFPYQKAGLKIKIKSPDTTDPGQVVLIWQKVNHLLDNLMTLPCQFQDPEVVFAGQNWHSILPPPHWRLRKRCFLEMGGLRQSIPCERRFYCPDYDIVMMPFARAFLKDVPEDPSKMTDEEFDRLHQHILAKFSDSGAKMRLSWLFPLTKETIVPQIEQWLLETEIFMEESLDSLTGRTACFLRLDRFQNWYNDGNSWESPYEKRFLEKLDRDHKTILEWDPGFTNTIRRWQAMILNHHYICIMVSPQQKGLFLGWRIFQLMDTNWDSAAWPELWPTGIPSITRHSYVLNTFDSQVVAAHCSRLSKAMKENGEQNHAAFGLKLLLRAPGTSQEFRDVGEDQVCWHCLKSRPCDHDMGLKVLAG</sequence>
<evidence type="ECO:0000313" key="1">
    <source>
        <dbReference type="EMBL" id="KAJ6052254.1"/>
    </source>
</evidence>
<dbReference type="EMBL" id="JAQJZL010000002">
    <property type="protein sequence ID" value="KAJ6052254.1"/>
    <property type="molecule type" value="Genomic_DNA"/>
</dbReference>
<reference evidence="1" key="1">
    <citation type="journal article" date="2023" name="IMA Fungus">
        <title>Comparative genomic study of the Penicillium genus elucidates a diverse pangenome and 15 lateral gene transfer events.</title>
        <authorList>
            <person name="Petersen C."/>
            <person name="Sorensen T."/>
            <person name="Nielsen M.R."/>
            <person name="Sondergaard T.E."/>
            <person name="Sorensen J.L."/>
            <person name="Fitzpatrick D.A."/>
            <person name="Frisvad J.C."/>
            <person name="Nielsen K.L."/>
        </authorList>
    </citation>
    <scope>NUCLEOTIDE SEQUENCE</scope>
    <source>
        <strain evidence="1">IBT 15450</strain>
    </source>
</reference>
<accession>A0AAD6IKF1</accession>